<gene>
    <name evidence="3" type="ORF">K7C98_36190</name>
</gene>
<dbReference type="InterPro" id="IPR002934">
    <property type="entry name" value="Polymerase_NTP_transf_dom"/>
</dbReference>
<name>A0ABS7U2F7_9BACT</name>
<sequence>MRADRRLTPRAPALSRVGRRSAWRRDRPHRRRPGARTADHSLVPATSQVWLFGSRARGEATEDSDWDLLVVVPDDTPDDELDPLVAWQLRKESAEDLAGARLLAAANNRNAIYLCEQAAEKIIKAVLTSERLHGLAAAARREHRLQDAIDKVAVALTEVAARFGVDLDHPDAPARRPGPIR</sequence>
<dbReference type="Gene3D" id="3.30.460.10">
    <property type="entry name" value="Beta Polymerase, domain 2"/>
    <property type="match status" value="1"/>
</dbReference>
<evidence type="ECO:0000259" key="2">
    <source>
        <dbReference type="Pfam" id="PF01909"/>
    </source>
</evidence>
<dbReference type="SUPFAM" id="SSF81301">
    <property type="entry name" value="Nucleotidyltransferase"/>
    <property type="match status" value="1"/>
</dbReference>
<keyword evidence="4" id="KW-1185">Reference proteome</keyword>
<protein>
    <submittedName>
        <fullName evidence="3">Nucleotidyltransferase domain-containing protein</fullName>
    </submittedName>
</protein>
<feature type="region of interest" description="Disordered" evidence="1">
    <location>
        <begin position="1"/>
        <end position="39"/>
    </location>
</feature>
<dbReference type="Proteomes" id="UP001139031">
    <property type="component" value="Unassembled WGS sequence"/>
</dbReference>
<accession>A0ABS7U2F7</accession>
<comment type="caution">
    <text evidence="3">The sequence shown here is derived from an EMBL/GenBank/DDBJ whole genome shotgun (WGS) entry which is preliminary data.</text>
</comment>
<dbReference type="CDD" id="cd05403">
    <property type="entry name" value="NT_KNTase_like"/>
    <property type="match status" value="1"/>
</dbReference>
<reference evidence="3" key="1">
    <citation type="submission" date="2021-08" db="EMBL/GenBank/DDBJ databases">
        <authorList>
            <person name="Stevens D.C."/>
        </authorList>
    </citation>
    <scope>NUCLEOTIDE SEQUENCE</scope>
    <source>
        <strain evidence="3">DSM 53165</strain>
    </source>
</reference>
<feature type="domain" description="Polymerase nucleotidyl transferase" evidence="2">
    <location>
        <begin position="46"/>
        <end position="82"/>
    </location>
</feature>
<feature type="compositionally biased region" description="Basic residues" evidence="1">
    <location>
        <begin position="17"/>
        <end position="34"/>
    </location>
</feature>
<proteinExistence type="predicted"/>
<organism evidence="3 4">
    <name type="scientific">Nannocystis pusilla</name>
    <dbReference type="NCBI Taxonomy" id="889268"/>
    <lineage>
        <taxon>Bacteria</taxon>
        <taxon>Pseudomonadati</taxon>
        <taxon>Myxococcota</taxon>
        <taxon>Polyangia</taxon>
        <taxon>Nannocystales</taxon>
        <taxon>Nannocystaceae</taxon>
        <taxon>Nannocystis</taxon>
    </lineage>
</organism>
<evidence type="ECO:0000256" key="1">
    <source>
        <dbReference type="SAM" id="MobiDB-lite"/>
    </source>
</evidence>
<dbReference type="Gene3D" id="1.20.120.330">
    <property type="entry name" value="Nucleotidyltransferases domain 2"/>
    <property type="match status" value="1"/>
</dbReference>
<evidence type="ECO:0000313" key="4">
    <source>
        <dbReference type="Proteomes" id="UP001139031"/>
    </source>
</evidence>
<evidence type="ECO:0000313" key="3">
    <source>
        <dbReference type="EMBL" id="MBZ5714703.1"/>
    </source>
</evidence>
<dbReference type="Pfam" id="PF01909">
    <property type="entry name" value="NTP_transf_2"/>
    <property type="match status" value="1"/>
</dbReference>
<dbReference type="InterPro" id="IPR043519">
    <property type="entry name" value="NT_sf"/>
</dbReference>
<dbReference type="EMBL" id="JAIRAU010000049">
    <property type="protein sequence ID" value="MBZ5714703.1"/>
    <property type="molecule type" value="Genomic_DNA"/>
</dbReference>